<dbReference type="EMBL" id="GAKP01013216">
    <property type="protein sequence ID" value="JAC45736.1"/>
    <property type="molecule type" value="Transcribed_RNA"/>
</dbReference>
<name>A0A034VR39_BACDO</name>
<dbReference type="EMBL" id="GAKP01013209">
    <property type="protein sequence ID" value="JAC45743.1"/>
    <property type="molecule type" value="Transcribed_RNA"/>
</dbReference>
<organism evidence="1">
    <name type="scientific">Bactrocera dorsalis</name>
    <name type="common">Oriental fruit fly</name>
    <name type="synonym">Dacus dorsalis</name>
    <dbReference type="NCBI Taxonomy" id="27457"/>
    <lineage>
        <taxon>Eukaryota</taxon>
        <taxon>Metazoa</taxon>
        <taxon>Ecdysozoa</taxon>
        <taxon>Arthropoda</taxon>
        <taxon>Hexapoda</taxon>
        <taxon>Insecta</taxon>
        <taxon>Pterygota</taxon>
        <taxon>Neoptera</taxon>
        <taxon>Endopterygota</taxon>
        <taxon>Diptera</taxon>
        <taxon>Brachycera</taxon>
        <taxon>Muscomorpha</taxon>
        <taxon>Tephritoidea</taxon>
        <taxon>Tephritidae</taxon>
        <taxon>Bactrocera</taxon>
        <taxon>Bactrocera</taxon>
    </lineage>
</organism>
<protein>
    <submittedName>
        <fullName evidence="1">Uncharacterized protein</fullName>
    </submittedName>
</protein>
<accession>A0A034VR39</accession>
<reference evidence="1" key="1">
    <citation type="journal article" date="2014" name="BMC Genomics">
        <title>Characterizing the developmental transcriptome of the oriental fruit fly, Bactrocera dorsalis (Diptera: Tephritidae) through comparative genomic analysis with Drosophila melanogaster utilizing modENCODE datasets.</title>
        <authorList>
            <person name="Geib S.M."/>
            <person name="Calla B."/>
            <person name="Hall B."/>
            <person name="Hou S."/>
            <person name="Manoukis N.C."/>
        </authorList>
    </citation>
    <scope>NUCLEOTIDE SEQUENCE</scope>
    <source>
        <strain evidence="1">Punador</strain>
    </source>
</reference>
<proteinExistence type="predicted"/>
<dbReference type="AlphaFoldDB" id="A0A034VR39"/>
<sequence>MTKRVQRKKKTCNANKSKIGFEKSGKGLTTHVPIFLAEYRQRSVISSSRWTWTCLQFQLQLFGRPATGHVLGLLLRPAQPMLRYRLPLLVVAHEQPHQRHPLKSSRVASDARYVAGNIAYHTVGSLRS</sequence>
<dbReference type="OrthoDB" id="2146116at2759"/>
<evidence type="ECO:0000313" key="1">
    <source>
        <dbReference type="EMBL" id="JAC45736.1"/>
    </source>
</evidence>